<reference evidence="1 2" key="1">
    <citation type="submission" date="2013-02" db="EMBL/GenBank/DDBJ databases">
        <title>The Genome Sequence of Enterococcus caccae BAA-1240.</title>
        <authorList>
            <consortium name="The Broad Institute Genome Sequencing Platform"/>
            <consortium name="The Broad Institute Genome Sequencing Center for Infectious Disease"/>
            <person name="Earl A.M."/>
            <person name="Gilmore M.S."/>
            <person name="Lebreton F."/>
            <person name="Walker B."/>
            <person name="Young S.K."/>
            <person name="Zeng Q."/>
            <person name="Gargeya S."/>
            <person name="Fitzgerald M."/>
            <person name="Haas B."/>
            <person name="Abouelleil A."/>
            <person name="Alvarado L."/>
            <person name="Arachchi H.M."/>
            <person name="Berlin A.M."/>
            <person name="Chapman S.B."/>
            <person name="Dewar J."/>
            <person name="Goldberg J."/>
            <person name="Griggs A."/>
            <person name="Gujja S."/>
            <person name="Hansen M."/>
            <person name="Howarth C."/>
            <person name="Imamovic A."/>
            <person name="Larimer J."/>
            <person name="McCowan C."/>
            <person name="Murphy C."/>
            <person name="Neiman D."/>
            <person name="Pearson M."/>
            <person name="Priest M."/>
            <person name="Roberts A."/>
            <person name="Saif S."/>
            <person name="Shea T."/>
            <person name="Sisk P."/>
            <person name="Sykes S."/>
            <person name="Wortman J."/>
            <person name="Nusbaum C."/>
            <person name="Birren B."/>
        </authorList>
    </citation>
    <scope>NUCLEOTIDE SEQUENCE [LARGE SCALE GENOMIC DNA]</scope>
    <source>
        <strain evidence="1 2">ATCC BAA-1240</strain>
    </source>
</reference>
<dbReference type="InterPro" id="IPR051612">
    <property type="entry name" value="Teichoic_Acid_Biosynth"/>
</dbReference>
<dbReference type="STRING" id="317735.RU98_GL001076"/>
<dbReference type="Pfam" id="PF04464">
    <property type="entry name" value="Glyphos_transf"/>
    <property type="match status" value="1"/>
</dbReference>
<comment type="caution">
    <text evidence="1">The sequence shown here is derived from an EMBL/GenBank/DDBJ whole genome shotgun (WGS) entry which is preliminary data.</text>
</comment>
<dbReference type="PATRIC" id="fig|1158612.3.peg.778"/>
<dbReference type="eggNOG" id="COG1887">
    <property type="taxonomic scope" value="Bacteria"/>
</dbReference>
<protein>
    <recommendedName>
        <fullName evidence="3">Teichoic acid biosynthesis protein B</fullName>
    </recommendedName>
</protein>
<evidence type="ECO:0008006" key="3">
    <source>
        <dbReference type="Google" id="ProtNLM"/>
    </source>
</evidence>
<dbReference type="Gene3D" id="3.40.50.12580">
    <property type="match status" value="1"/>
</dbReference>
<dbReference type="AlphaFoldDB" id="R3WPQ5"/>
<dbReference type="RefSeq" id="WP_010770950.1">
    <property type="nucleotide sequence ID" value="NZ_KB946332.1"/>
</dbReference>
<dbReference type="Proteomes" id="UP000013840">
    <property type="component" value="Unassembled WGS sequence"/>
</dbReference>
<dbReference type="GO" id="GO:0016020">
    <property type="term" value="C:membrane"/>
    <property type="evidence" value="ECO:0007669"/>
    <property type="project" value="InterPro"/>
</dbReference>
<keyword evidence="2" id="KW-1185">Reference proteome</keyword>
<dbReference type="InterPro" id="IPR043148">
    <property type="entry name" value="TagF_C"/>
</dbReference>
<dbReference type="PANTHER" id="PTHR37316">
    <property type="entry name" value="TEICHOIC ACID GLYCEROL-PHOSPHATE PRIMASE"/>
    <property type="match status" value="1"/>
</dbReference>
<dbReference type="EMBL" id="AJAU01000008">
    <property type="protein sequence ID" value="EOL49392.1"/>
    <property type="molecule type" value="Genomic_DNA"/>
</dbReference>
<gene>
    <name evidence="1" type="ORF">UC7_00769</name>
</gene>
<dbReference type="GO" id="GO:0047355">
    <property type="term" value="F:CDP-glycerol glycerophosphotransferase activity"/>
    <property type="evidence" value="ECO:0007669"/>
    <property type="project" value="InterPro"/>
</dbReference>
<evidence type="ECO:0000313" key="1">
    <source>
        <dbReference type="EMBL" id="EOL49392.1"/>
    </source>
</evidence>
<accession>R3WPQ5</accession>
<organism evidence="1 2">
    <name type="scientific">Enterococcus caccae ATCC BAA-1240</name>
    <dbReference type="NCBI Taxonomy" id="1158612"/>
    <lineage>
        <taxon>Bacteria</taxon>
        <taxon>Bacillati</taxon>
        <taxon>Bacillota</taxon>
        <taxon>Bacilli</taxon>
        <taxon>Lactobacillales</taxon>
        <taxon>Enterococcaceae</taxon>
        <taxon>Enterococcus</taxon>
    </lineage>
</organism>
<evidence type="ECO:0000313" key="2">
    <source>
        <dbReference type="Proteomes" id="UP000013840"/>
    </source>
</evidence>
<proteinExistence type="predicted"/>
<name>R3WPQ5_9ENTE</name>
<dbReference type="InterPro" id="IPR007554">
    <property type="entry name" value="Glycerophosphate_synth"/>
</dbReference>
<dbReference type="PANTHER" id="PTHR37316:SF3">
    <property type="entry name" value="TEICHOIC ACID GLYCEROL-PHOSPHATE TRANSFERASE"/>
    <property type="match status" value="1"/>
</dbReference>
<dbReference type="OrthoDB" id="9811865at2"/>
<sequence length="404" mass="48871">MNFAKLRQQIFKMRKRDLFPLIKLILTYIPGKLYRLFNSDVWVITEYENDARDNGYWLFKYIRETYPNKKVFYPINFECNDFNKIKSLGNYIKFGGIKHYILFWGCSKFIGTTKYYGFPYGRICEDLVQWDLHDFKNIFLNHGVARGYSSIVDAKNTNYDLIISMSEKEKEILIKANFQSSEKVKVVGFCRYDSLKNIISDKKKIVIMPTWRNWLDFRLEIDESNKEKITKQFLESKYYKSFFSLINNRSLLDFLDKNDIELIFYLHGYAQVYSDYFYSSSSRLLVASKEEYFVQDLLKISDLLITDYSSVTYDFCYMKKPMIYYQFDKDEFEEKQYAESKYFTYDKDGFGPIVDTEENLVIMIKEMYEKNFELEDEYRVRIDEFFKYDDEKNCERNYLEILNL</sequence>
<dbReference type="SUPFAM" id="SSF53756">
    <property type="entry name" value="UDP-Glycosyltransferase/glycogen phosphorylase"/>
    <property type="match status" value="1"/>
</dbReference>